<name>A0ABU0UUU8_ACIBI</name>
<evidence type="ECO:0000313" key="2">
    <source>
        <dbReference type="Proteomes" id="UP001233360"/>
    </source>
</evidence>
<dbReference type="GO" id="GO:0003677">
    <property type="term" value="F:DNA binding"/>
    <property type="evidence" value="ECO:0007669"/>
    <property type="project" value="UniProtKB-KW"/>
</dbReference>
<proteinExistence type="predicted"/>
<accession>A0ABU0UUU8</accession>
<protein>
    <submittedName>
        <fullName evidence="1">DNA-binding transcriptional regulator AlpA</fullName>
    </submittedName>
</protein>
<organism evidence="1 2">
    <name type="scientific">Acinetobacter baylyi</name>
    <dbReference type="NCBI Taxonomy" id="202950"/>
    <lineage>
        <taxon>Bacteria</taxon>
        <taxon>Pseudomonadati</taxon>
        <taxon>Pseudomonadota</taxon>
        <taxon>Gammaproteobacteria</taxon>
        <taxon>Moraxellales</taxon>
        <taxon>Moraxellaceae</taxon>
        <taxon>Acinetobacter</taxon>
    </lineage>
</organism>
<reference evidence="1 2" key="1">
    <citation type="submission" date="2023-07" db="EMBL/GenBank/DDBJ databases">
        <title>Functional and genomic diversity of the sorghum phyllosphere microbiome.</title>
        <authorList>
            <person name="Shade A."/>
        </authorList>
    </citation>
    <scope>NUCLEOTIDE SEQUENCE [LARGE SCALE GENOMIC DNA]</scope>
    <source>
        <strain evidence="1 2">SORGH_AS_0887</strain>
    </source>
</reference>
<dbReference type="RefSeq" id="WP_307002754.1">
    <property type="nucleotide sequence ID" value="NZ_JAUTBK010000002.1"/>
</dbReference>
<evidence type="ECO:0000313" key="1">
    <source>
        <dbReference type="EMBL" id="MDQ1208320.1"/>
    </source>
</evidence>
<comment type="caution">
    <text evidence="1">The sequence shown here is derived from an EMBL/GenBank/DDBJ whole genome shotgun (WGS) entry which is preliminary data.</text>
</comment>
<sequence length="70" mass="8299">MQPIRFIYYNQACELLSISCDTLCNLTLKDSTFPKPYKYGSNRQSPVYFDYADLVEWHKQQKNQHSTMEA</sequence>
<gene>
    <name evidence="1" type="ORF">QE380_001243</name>
</gene>
<keyword evidence="2" id="KW-1185">Reference proteome</keyword>
<dbReference type="EMBL" id="JAUTBK010000002">
    <property type="protein sequence ID" value="MDQ1208320.1"/>
    <property type="molecule type" value="Genomic_DNA"/>
</dbReference>
<keyword evidence="1" id="KW-0238">DNA-binding</keyword>
<dbReference type="Proteomes" id="UP001233360">
    <property type="component" value="Unassembled WGS sequence"/>
</dbReference>